<dbReference type="Pfam" id="PF00334">
    <property type="entry name" value="NDK"/>
    <property type="match status" value="1"/>
</dbReference>
<dbReference type="InterPro" id="IPR013766">
    <property type="entry name" value="Thioredoxin_domain"/>
</dbReference>
<sequence>TVVDVYQGWCGPCKPVVSLFQKMRIEVGLDLLHFALVEADCLDVLEKYRGKCEPTFLFYTVTDEVLSGAAKCLPHEKDGGEDGDIVSLEKTCTLAIIKPDAVAHGKADEIIMKIQEAGFDILSNEERTLTEAEMQMFYQHRAGESPGSVWHRNPGQRRCQQRAGPALPQLQVFQQRQGSPTR</sequence>
<proteinExistence type="inferred from homology"/>
<evidence type="ECO:0000313" key="5">
    <source>
        <dbReference type="Proteomes" id="UP000694386"/>
    </source>
</evidence>
<dbReference type="InterPro" id="IPR036249">
    <property type="entry name" value="Thioredoxin-like_sf"/>
</dbReference>
<dbReference type="AlphaFoldDB" id="A0A8C2M9M2"/>
<dbReference type="InterPro" id="IPR051766">
    <property type="entry name" value="TXND_domain-containing"/>
</dbReference>
<dbReference type="Gene3D" id="3.30.70.141">
    <property type="entry name" value="Nucleoside diphosphate kinase-like domain"/>
    <property type="match status" value="1"/>
</dbReference>
<evidence type="ECO:0000256" key="1">
    <source>
        <dbReference type="PROSITE-ProRule" id="PRU00706"/>
    </source>
</evidence>
<reference evidence="4" key="2">
    <citation type="submission" date="2025-09" db="UniProtKB">
        <authorList>
            <consortium name="Ensembl"/>
        </authorList>
    </citation>
    <scope>IDENTIFICATION</scope>
</reference>
<accession>A0A8C2M9M2</accession>
<organism evidence="4 5">
    <name type="scientific">Cricetulus griseus</name>
    <name type="common">Chinese hamster</name>
    <name type="synonym">Cricetulus barabensis griseus</name>
    <dbReference type="NCBI Taxonomy" id="10029"/>
    <lineage>
        <taxon>Eukaryota</taxon>
        <taxon>Metazoa</taxon>
        <taxon>Chordata</taxon>
        <taxon>Craniata</taxon>
        <taxon>Vertebrata</taxon>
        <taxon>Euteleostomi</taxon>
        <taxon>Mammalia</taxon>
        <taxon>Eutheria</taxon>
        <taxon>Euarchontoglires</taxon>
        <taxon>Glires</taxon>
        <taxon>Rodentia</taxon>
        <taxon>Myomorpha</taxon>
        <taxon>Muroidea</taxon>
        <taxon>Cricetidae</taxon>
        <taxon>Cricetinae</taxon>
        <taxon>Cricetulus</taxon>
    </lineage>
</organism>
<dbReference type="Pfam" id="PF00085">
    <property type="entry name" value="Thioredoxin"/>
    <property type="match status" value="1"/>
</dbReference>
<feature type="region of interest" description="Disordered" evidence="2">
    <location>
        <begin position="145"/>
        <end position="182"/>
    </location>
</feature>
<evidence type="ECO:0000256" key="2">
    <source>
        <dbReference type="SAM" id="MobiDB-lite"/>
    </source>
</evidence>
<dbReference type="InterPro" id="IPR034907">
    <property type="entry name" value="NDK-like_dom"/>
</dbReference>
<dbReference type="Proteomes" id="UP000694386">
    <property type="component" value="Unplaced"/>
</dbReference>
<dbReference type="PANTHER" id="PTHR46135:SF1">
    <property type="entry name" value="THIOREDOXIN DOMAIN-CONTAINING PROTEIN 6"/>
    <property type="match status" value="1"/>
</dbReference>
<dbReference type="PROSITE" id="PS00194">
    <property type="entry name" value="THIOREDOXIN_1"/>
    <property type="match status" value="1"/>
</dbReference>
<feature type="compositionally biased region" description="Polar residues" evidence="2">
    <location>
        <begin position="171"/>
        <end position="182"/>
    </location>
</feature>
<dbReference type="InterPro" id="IPR017937">
    <property type="entry name" value="Thioredoxin_CS"/>
</dbReference>
<dbReference type="SUPFAM" id="SSF52833">
    <property type="entry name" value="Thioredoxin-like"/>
    <property type="match status" value="1"/>
</dbReference>
<dbReference type="Gene3D" id="3.40.30.10">
    <property type="entry name" value="Glutaredoxin"/>
    <property type="match status" value="1"/>
</dbReference>
<dbReference type="Ensembl" id="ENSCGRT00001019641.1">
    <property type="protein sequence ID" value="ENSCGRP00001015400.1"/>
    <property type="gene ID" value="ENSCGRG00001016018.1"/>
</dbReference>
<comment type="similarity">
    <text evidence="1">Belongs to the NDK family.</text>
</comment>
<dbReference type="SMART" id="SM00562">
    <property type="entry name" value="NDK"/>
    <property type="match status" value="1"/>
</dbReference>
<evidence type="ECO:0000313" key="4">
    <source>
        <dbReference type="Ensembl" id="ENSCGRP00001015400.1"/>
    </source>
</evidence>
<feature type="domain" description="Nucleoside diphosphate kinase-like" evidence="3">
    <location>
        <begin position="90"/>
        <end position="180"/>
    </location>
</feature>
<dbReference type="SUPFAM" id="SSF54919">
    <property type="entry name" value="Nucleoside diphosphate kinase, NDK"/>
    <property type="match status" value="1"/>
</dbReference>
<dbReference type="PROSITE" id="PS51374">
    <property type="entry name" value="NDPK_LIKE"/>
    <property type="match status" value="1"/>
</dbReference>
<reference evidence="4" key="1">
    <citation type="submission" date="2025-08" db="UniProtKB">
        <authorList>
            <consortium name="Ensembl"/>
        </authorList>
    </citation>
    <scope>IDENTIFICATION</scope>
</reference>
<comment type="caution">
    <text evidence="1">Lacks conserved residue(s) required for the propagation of feature annotation.</text>
</comment>
<name>A0A8C2M9M2_CRIGR</name>
<dbReference type="PANTHER" id="PTHR46135">
    <property type="entry name" value="NME/NM23 FAMILY MEMBER 8"/>
    <property type="match status" value="1"/>
</dbReference>
<evidence type="ECO:0000259" key="3">
    <source>
        <dbReference type="SMART" id="SM00562"/>
    </source>
</evidence>
<dbReference type="InterPro" id="IPR036850">
    <property type="entry name" value="NDK-like_dom_sf"/>
</dbReference>
<protein>
    <recommendedName>
        <fullName evidence="3">Nucleoside diphosphate kinase-like domain-containing protein</fullName>
    </recommendedName>
</protein>